<evidence type="ECO:0000313" key="2">
    <source>
        <dbReference type="EMBL" id="PWY89227.1"/>
    </source>
</evidence>
<dbReference type="STRING" id="1448321.A0A317WVH5"/>
<dbReference type="AlphaFoldDB" id="A0A317WVH5"/>
<dbReference type="GO" id="GO:0005634">
    <property type="term" value="C:nucleus"/>
    <property type="evidence" value="ECO:0007669"/>
    <property type="project" value="TreeGrafter"/>
</dbReference>
<accession>A0A317WVH5</accession>
<name>A0A317WVH5_9EURO</name>
<dbReference type="PANTHER" id="PTHR31668:SF4">
    <property type="entry name" value="TRANSCRIPTIONAL ACTIVATOR PROTEIN DAL81"/>
    <property type="match status" value="1"/>
</dbReference>
<dbReference type="GeneID" id="37060538"/>
<dbReference type="EMBL" id="MSFL01000004">
    <property type="protein sequence ID" value="PWY89227.1"/>
    <property type="molecule type" value="Genomic_DNA"/>
</dbReference>
<dbReference type="PANTHER" id="PTHR31668">
    <property type="entry name" value="GLUCOSE TRANSPORT TRANSCRIPTION REGULATOR RGT1-RELATED-RELATED"/>
    <property type="match status" value="1"/>
</dbReference>
<dbReference type="CDD" id="cd12148">
    <property type="entry name" value="fungal_TF_MHR"/>
    <property type="match status" value="1"/>
</dbReference>
<dbReference type="VEuPathDB" id="FungiDB:BO70DRAFT_163266"/>
<reference evidence="2 3" key="1">
    <citation type="submission" date="2016-12" db="EMBL/GenBank/DDBJ databases">
        <title>The genomes of Aspergillus section Nigri reveals drivers in fungal speciation.</title>
        <authorList>
            <consortium name="DOE Joint Genome Institute"/>
            <person name="Vesth T.C."/>
            <person name="Nybo J."/>
            <person name="Theobald S."/>
            <person name="Brandl J."/>
            <person name="Frisvad J.C."/>
            <person name="Nielsen K.F."/>
            <person name="Lyhne E.K."/>
            <person name="Kogle M.E."/>
            <person name="Kuo A."/>
            <person name="Riley R."/>
            <person name="Clum A."/>
            <person name="Nolan M."/>
            <person name="Lipzen A."/>
            <person name="Salamov A."/>
            <person name="Henrissat B."/>
            <person name="Wiebenga A."/>
            <person name="De Vries R.P."/>
            <person name="Grigoriev I.V."/>
            <person name="Mortensen U.H."/>
            <person name="Andersen M.R."/>
            <person name="Baker S.E."/>
        </authorList>
    </citation>
    <scope>NUCLEOTIDE SEQUENCE [LARGE SCALE GENOMIC DNA]</scope>
    <source>
        <strain evidence="2 3">CBS 117.55</strain>
    </source>
</reference>
<sequence>MSYPDKDVASEMQRMADLDLIEEYIRPMGPILIGLYFRIMHRTFPILDKGAFLEKYEQSYRNFSSPLLAAVCLVALDWKPFNRRMTISPRTPDTLALEALAMRTMREDLKRPKLST</sequence>
<dbReference type="InterPro" id="IPR050797">
    <property type="entry name" value="Carb_Metab_Trans_Reg"/>
</dbReference>
<dbReference type="GO" id="GO:0001080">
    <property type="term" value="P:nitrogen catabolite activation of transcription from RNA polymerase II promoter"/>
    <property type="evidence" value="ECO:0007669"/>
    <property type="project" value="TreeGrafter"/>
</dbReference>
<keyword evidence="1" id="KW-0539">Nucleus</keyword>
<dbReference type="OrthoDB" id="2264294at2759"/>
<dbReference type="RefSeq" id="XP_025402414.1">
    <property type="nucleotide sequence ID" value="XM_025538301.1"/>
</dbReference>
<organism evidence="2 3">
    <name type="scientific">Aspergillus heteromorphus CBS 117.55</name>
    <dbReference type="NCBI Taxonomy" id="1448321"/>
    <lineage>
        <taxon>Eukaryota</taxon>
        <taxon>Fungi</taxon>
        <taxon>Dikarya</taxon>
        <taxon>Ascomycota</taxon>
        <taxon>Pezizomycotina</taxon>
        <taxon>Eurotiomycetes</taxon>
        <taxon>Eurotiomycetidae</taxon>
        <taxon>Eurotiales</taxon>
        <taxon>Aspergillaceae</taxon>
        <taxon>Aspergillus</taxon>
        <taxon>Aspergillus subgen. Circumdati</taxon>
    </lineage>
</organism>
<evidence type="ECO:0000313" key="3">
    <source>
        <dbReference type="Proteomes" id="UP000247233"/>
    </source>
</evidence>
<evidence type="ECO:0000256" key="1">
    <source>
        <dbReference type="ARBA" id="ARBA00023242"/>
    </source>
</evidence>
<keyword evidence="3" id="KW-1185">Reference proteome</keyword>
<proteinExistence type="predicted"/>
<comment type="caution">
    <text evidence="2">The sequence shown here is derived from an EMBL/GenBank/DDBJ whole genome shotgun (WGS) entry which is preliminary data.</text>
</comment>
<dbReference type="Proteomes" id="UP000247233">
    <property type="component" value="Unassembled WGS sequence"/>
</dbReference>
<protein>
    <submittedName>
        <fullName evidence="2">Uncharacterized protein</fullName>
    </submittedName>
</protein>
<gene>
    <name evidence="2" type="ORF">BO70DRAFT_163266</name>
</gene>